<proteinExistence type="predicted"/>
<organism evidence="2 3">
    <name type="scientific">Rhizobium leguminosarum</name>
    <dbReference type="NCBI Taxonomy" id="384"/>
    <lineage>
        <taxon>Bacteria</taxon>
        <taxon>Pseudomonadati</taxon>
        <taxon>Pseudomonadota</taxon>
        <taxon>Alphaproteobacteria</taxon>
        <taxon>Hyphomicrobiales</taxon>
        <taxon>Rhizobiaceae</taxon>
        <taxon>Rhizobium/Agrobacterium group</taxon>
        <taxon>Rhizobium</taxon>
    </lineage>
</organism>
<accession>A0A7M3DQL0</accession>
<evidence type="ECO:0000313" key="3">
    <source>
        <dbReference type="Proteomes" id="UP000292974"/>
    </source>
</evidence>
<evidence type="ECO:0000256" key="1">
    <source>
        <dbReference type="SAM" id="Coils"/>
    </source>
</evidence>
<name>A0A7M3DQL0_RHILE</name>
<evidence type="ECO:0000313" key="2">
    <source>
        <dbReference type="EMBL" id="TAY50919.1"/>
    </source>
</evidence>
<reference evidence="2 3" key="1">
    <citation type="submission" date="2019-02" db="EMBL/GenBank/DDBJ databases">
        <title>The genomic architecture of introgression among sibling species of bacteria.</title>
        <authorList>
            <person name="Cavassim M.I.A."/>
            <person name="Moeskjaer S."/>
            <person name="Moslemi C."/>
            <person name="Fields B."/>
            <person name="Bachmann A."/>
            <person name="Vilhjalmsson B."/>
            <person name="Schierup M.H."/>
            <person name="Young J.P.W."/>
            <person name="Andersen S.U."/>
        </authorList>
    </citation>
    <scope>NUCLEOTIDE SEQUENCE [LARGE SCALE GENOMIC DNA]</scope>
    <source>
        <strain evidence="2 3">SM135B</strain>
    </source>
</reference>
<gene>
    <name evidence="2" type="ORF">ELH90_03950</name>
</gene>
<feature type="coiled-coil region" evidence="1">
    <location>
        <begin position="70"/>
        <end position="97"/>
    </location>
</feature>
<dbReference type="EMBL" id="SIOP01000001">
    <property type="protein sequence ID" value="TAY50919.1"/>
    <property type="molecule type" value="Genomic_DNA"/>
</dbReference>
<dbReference type="AlphaFoldDB" id="A0A7M3DQL0"/>
<keyword evidence="1" id="KW-0175">Coiled coil</keyword>
<dbReference type="Proteomes" id="UP000292974">
    <property type="component" value="Unassembled WGS sequence"/>
</dbReference>
<protein>
    <submittedName>
        <fullName evidence="2">Uncharacterized protein</fullName>
    </submittedName>
</protein>
<comment type="caution">
    <text evidence="2">The sequence shown here is derived from an EMBL/GenBank/DDBJ whole genome shotgun (WGS) entry which is preliminary data.</text>
</comment>
<sequence length="103" mass="10614">MSNLFTSKNPAGVAVAQTGAIFGVLAAGAVNAHMSGIAAARAARESNNSNVLRHQLNIAIGRAQDLCDVAVQQASEIEQLKAENARLRAASATYLAAARRKAA</sequence>
<dbReference type="RefSeq" id="WP_130715807.1">
    <property type="nucleotide sequence ID" value="NZ_SIOP01000001.1"/>
</dbReference>